<name>A0A9P0EBD0_NEZVI</name>
<dbReference type="GO" id="GO:0030425">
    <property type="term" value="C:dendrite"/>
    <property type="evidence" value="ECO:0007669"/>
    <property type="project" value="TreeGrafter"/>
</dbReference>
<evidence type="ECO:0000313" key="3">
    <source>
        <dbReference type="Proteomes" id="UP001152798"/>
    </source>
</evidence>
<evidence type="ECO:0000256" key="1">
    <source>
        <dbReference type="ARBA" id="ARBA00006927"/>
    </source>
</evidence>
<dbReference type="GO" id="GO:0031175">
    <property type="term" value="P:neuron projection development"/>
    <property type="evidence" value="ECO:0007669"/>
    <property type="project" value="TreeGrafter"/>
</dbReference>
<dbReference type="InterPro" id="IPR008709">
    <property type="entry name" value="Neurochondrin"/>
</dbReference>
<dbReference type="EMBL" id="OV725078">
    <property type="protein sequence ID" value="CAH1393385.1"/>
    <property type="molecule type" value="Genomic_DNA"/>
</dbReference>
<evidence type="ECO:0000313" key="2">
    <source>
        <dbReference type="EMBL" id="CAH1393385.1"/>
    </source>
</evidence>
<keyword evidence="3" id="KW-1185">Reference proteome</keyword>
<protein>
    <submittedName>
        <fullName evidence="2">Uncharacterized protein</fullName>
    </submittedName>
</protein>
<organism evidence="2 3">
    <name type="scientific">Nezara viridula</name>
    <name type="common">Southern green stink bug</name>
    <name type="synonym">Cimex viridulus</name>
    <dbReference type="NCBI Taxonomy" id="85310"/>
    <lineage>
        <taxon>Eukaryota</taxon>
        <taxon>Metazoa</taxon>
        <taxon>Ecdysozoa</taxon>
        <taxon>Arthropoda</taxon>
        <taxon>Hexapoda</taxon>
        <taxon>Insecta</taxon>
        <taxon>Pterygota</taxon>
        <taxon>Neoptera</taxon>
        <taxon>Paraneoptera</taxon>
        <taxon>Hemiptera</taxon>
        <taxon>Heteroptera</taxon>
        <taxon>Panheteroptera</taxon>
        <taxon>Pentatomomorpha</taxon>
        <taxon>Pentatomoidea</taxon>
        <taxon>Pentatomidae</taxon>
        <taxon>Pentatominae</taxon>
        <taxon>Nezara</taxon>
    </lineage>
</organism>
<comment type="similarity">
    <text evidence="1">Belongs to the neurochondrin family.</text>
</comment>
<accession>A0A9P0EBD0</accession>
<dbReference type="OrthoDB" id="8186546at2759"/>
<sequence>MDVGVDAEASLTWLKSGSIFPETEGFLFAIQEQVIATKAYRKHICGEGIDDLCRLCKKAVESIQHVTSGCTILAGKEYLQRHNNAAKVVHQAMAQKMELVDKYCPYYKYHPEPINSMRNIKVFWDQPILTDHTIPHNRPDILIIDKSKQSAFIIEIGVPSDDNLHKVVAEKKRKYVELAEEIKQLYHLKETRILPIVISCNGLIPEETVSSLRLLELPSQTIERMQQAADTDDYEDNLMIIGEAYECLRCIAESDEGKKALLDQGAVVKMADIYSLQSFQTDEALQILVALVQHFGPLAWDKENPRYFHSLMNKVALDFETDHSERKFELCGVLEALVISSDRKTIMSTYQEESWSTSVYKGLNDILTSKIGKAQRDPALKLAAAMIDLLGVEWTLTDNEKPKQFFLLLVHLGSVEVRMQLEDRNFEVILKNVDLITSCFIILELSVSYIANDSLDLEQKEKQQLYTALKGAFSAVIGTIKKYVSRISMNKQQSEEGKLFICALVRVLAAWLAQETTAMRNAVYELLPFILSVANDSFYSYRSHYVSEKVKSTALVSSGHSHQVDVLRVMLPALCHFTIEDKGRKIMLDSKEDEILLECFTFHWSIVNYKRPPIPKSERLKAKKEPLPELPASLIDEMNDSKAAMVIDTNNDVAPVLKENDVLTVCRKHMMMELGKRLFGD</sequence>
<reference evidence="2" key="1">
    <citation type="submission" date="2022-01" db="EMBL/GenBank/DDBJ databases">
        <authorList>
            <person name="King R."/>
        </authorList>
    </citation>
    <scope>NUCLEOTIDE SEQUENCE</scope>
</reference>
<dbReference type="Pfam" id="PF05536">
    <property type="entry name" value="Neurochondrin"/>
    <property type="match status" value="1"/>
</dbReference>
<dbReference type="PANTHER" id="PTHR13109">
    <property type="entry name" value="NEUROCHONDRIN"/>
    <property type="match status" value="1"/>
</dbReference>
<dbReference type="PANTHER" id="PTHR13109:SF7">
    <property type="entry name" value="NEUROCHONDRIN"/>
    <property type="match status" value="1"/>
</dbReference>
<dbReference type="AlphaFoldDB" id="A0A9P0EBD0"/>
<dbReference type="GO" id="GO:0048168">
    <property type="term" value="P:regulation of neuronal synaptic plasticity"/>
    <property type="evidence" value="ECO:0007669"/>
    <property type="project" value="TreeGrafter"/>
</dbReference>
<dbReference type="Proteomes" id="UP001152798">
    <property type="component" value="Chromosome 2"/>
</dbReference>
<gene>
    <name evidence="2" type="ORF">NEZAVI_LOCUS4066</name>
</gene>
<proteinExistence type="inferred from homology"/>